<dbReference type="SUPFAM" id="SSF48179">
    <property type="entry name" value="6-phosphogluconate dehydrogenase C-terminal domain-like"/>
    <property type="match status" value="1"/>
</dbReference>
<evidence type="ECO:0000256" key="2">
    <source>
        <dbReference type="ARBA" id="ARBA00023027"/>
    </source>
</evidence>
<evidence type="ECO:0000313" key="6">
    <source>
        <dbReference type="EMBL" id="MBW8640781.1"/>
    </source>
</evidence>
<feature type="active site" evidence="3">
    <location>
        <position position="162"/>
    </location>
</feature>
<dbReference type="Pfam" id="PF14833">
    <property type="entry name" value="NAD_binding_11"/>
    <property type="match status" value="1"/>
</dbReference>
<evidence type="ECO:0000259" key="5">
    <source>
        <dbReference type="Pfam" id="PF14833"/>
    </source>
</evidence>
<dbReference type="Pfam" id="PF03446">
    <property type="entry name" value="NAD_binding_2"/>
    <property type="match status" value="1"/>
</dbReference>
<dbReference type="PROSITE" id="PS00895">
    <property type="entry name" value="3_HYDROXYISOBUT_DH"/>
    <property type="match status" value="1"/>
</dbReference>
<evidence type="ECO:0000313" key="7">
    <source>
        <dbReference type="Proteomes" id="UP001196509"/>
    </source>
</evidence>
<evidence type="ECO:0000256" key="3">
    <source>
        <dbReference type="PIRSR" id="PIRSR000103-1"/>
    </source>
</evidence>
<dbReference type="GO" id="GO:0051287">
    <property type="term" value="F:NAD binding"/>
    <property type="evidence" value="ECO:0007669"/>
    <property type="project" value="InterPro"/>
</dbReference>
<reference evidence="6" key="1">
    <citation type="submission" date="2021-08" db="EMBL/GenBank/DDBJ databases">
        <title>Hoeflea bacterium WL0058 sp. nov., isolated from the sediment.</title>
        <authorList>
            <person name="Wang L."/>
            <person name="Zhang D."/>
        </authorList>
    </citation>
    <scope>NUCLEOTIDE SEQUENCE</scope>
    <source>
        <strain evidence="6">WL0058</strain>
    </source>
</reference>
<evidence type="ECO:0000256" key="1">
    <source>
        <dbReference type="ARBA" id="ARBA00023002"/>
    </source>
</evidence>
<dbReference type="GO" id="GO:0050661">
    <property type="term" value="F:NADP binding"/>
    <property type="evidence" value="ECO:0007669"/>
    <property type="project" value="InterPro"/>
</dbReference>
<gene>
    <name evidence="6" type="ORF">K1W69_26555</name>
</gene>
<proteinExistence type="predicted"/>
<dbReference type="GO" id="GO:0016616">
    <property type="term" value="F:oxidoreductase activity, acting on the CH-OH group of donors, NAD or NADP as acceptor"/>
    <property type="evidence" value="ECO:0007669"/>
    <property type="project" value="TreeGrafter"/>
</dbReference>
<dbReference type="InterPro" id="IPR029154">
    <property type="entry name" value="HIBADH-like_NADP-bd"/>
</dbReference>
<keyword evidence="1" id="KW-0560">Oxidoreductase</keyword>
<dbReference type="Gene3D" id="1.10.1040.10">
    <property type="entry name" value="N-(1-d-carboxylethyl)-l-norvaline Dehydrogenase, domain 2"/>
    <property type="match status" value="1"/>
</dbReference>
<evidence type="ECO:0000259" key="4">
    <source>
        <dbReference type="Pfam" id="PF03446"/>
    </source>
</evidence>
<dbReference type="InterPro" id="IPR036291">
    <property type="entry name" value="NAD(P)-bd_dom_sf"/>
</dbReference>
<feature type="domain" description="3-hydroxyisobutyrate dehydrogenase-like NAD-binding" evidence="5">
    <location>
        <begin position="156"/>
        <end position="276"/>
    </location>
</feature>
<dbReference type="InterPro" id="IPR002204">
    <property type="entry name" value="3-OH-isobutyrate_DH-rel_CS"/>
</dbReference>
<dbReference type="Proteomes" id="UP001196509">
    <property type="component" value="Unassembled WGS sequence"/>
</dbReference>
<accession>A0AAE2ZRF6</accession>
<dbReference type="InterPro" id="IPR006115">
    <property type="entry name" value="6PGDH_NADP-bd"/>
</dbReference>
<dbReference type="PIRSF" id="PIRSF000103">
    <property type="entry name" value="HIBADH"/>
    <property type="match status" value="1"/>
</dbReference>
<dbReference type="PANTHER" id="PTHR22981">
    <property type="entry name" value="3-HYDROXYISOBUTYRATE DEHYDROGENASE-RELATED"/>
    <property type="match status" value="1"/>
</dbReference>
<dbReference type="InterPro" id="IPR013328">
    <property type="entry name" value="6PGD_dom2"/>
</dbReference>
<dbReference type="PANTHER" id="PTHR22981:SF7">
    <property type="entry name" value="3-HYDROXYISOBUTYRATE DEHYDROGENASE, MITOCHONDRIAL"/>
    <property type="match status" value="1"/>
</dbReference>
<dbReference type="RefSeq" id="WP_220231516.1">
    <property type="nucleotide sequence ID" value="NZ_JAICBX010000009.1"/>
</dbReference>
<keyword evidence="2" id="KW-0520">NAD</keyword>
<dbReference type="Gene3D" id="3.40.50.720">
    <property type="entry name" value="NAD(P)-binding Rossmann-like Domain"/>
    <property type="match status" value="1"/>
</dbReference>
<keyword evidence="7" id="KW-1185">Reference proteome</keyword>
<dbReference type="AlphaFoldDB" id="A0AAE2ZRF6"/>
<protein>
    <submittedName>
        <fullName evidence="6">NAD(P)-dependent oxidoreductase</fullName>
    </submittedName>
</protein>
<comment type="caution">
    <text evidence="6">The sequence shown here is derived from an EMBL/GenBank/DDBJ whole genome shotgun (WGS) entry which is preliminary data.</text>
</comment>
<feature type="domain" description="6-phosphogluconate dehydrogenase NADP-binding" evidence="4">
    <location>
        <begin position="2"/>
        <end position="153"/>
    </location>
</feature>
<dbReference type="EMBL" id="JAICBX010000009">
    <property type="protein sequence ID" value="MBW8640781.1"/>
    <property type="molecule type" value="Genomic_DNA"/>
</dbReference>
<dbReference type="InterPro" id="IPR008927">
    <property type="entry name" value="6-PGluconate_DH-like_C_sf"/>
</dbReference>
<dbReference type="InterPro" id="IPR015815">
    <property type="entry name" value="HIBADH-related"/>
</dbReference>
<sequence>MQICFIGLGVMGGAMARNLATAGYNVVGYDPDPNVGKDVDRKSSAVDAARDADIIITMLPHGGVVASVVDEILTVCKAGSLFVDTSSAEPWLTRETAQRLADKGVSMVDAPVSGASWGAESATLVFMVGGSDADVARARPLLDVMGKATHHVGPLGAGHAMKTINNIITAMTVIGTTEAMLIGKAYGLDPSAMADVLNVSTGQSFWTTERLHQDVLNRKFEDGFKLSLMHKDVEIATRLGRELGLDLPFLEAGRAMWEDADEKLGPGAPVTAFVRYVEEKTGLRLDDSDDGS</sequence>
<dbReference type="GO" id="GO:0016054">
    <property type="term" value="P:organic acid catabolic process"/>
    <property type="evidence" value="ECO:0007669"/>
    <property type="project" value="UniProtKB-ARBA"/>
</dbReference>
<name>A0AAE2ZRF6_9HYPH</name>
<organism evidence="6 7">
    <name type="scientific">Flavimaribacter sediminis</name>
    <dbReference type="NCBI Taxonomy" id="2865987"/>
    <lineage>
        <taxon>Bacteria</taxon>
        <taxon>Pseudomonadati</taxon>
        <taxon>Pseudomonadota</taxon>
        <taxon>Alphaproteobacteria</taxon>
        <taxon>Hyphomicrobiales</taxon>
        <taxon>Rhizobiaceae</taxon>
        <taxon>Flavimaribacter</taxon>
    </lineage>
</organism>
<dbReference type="SUPFAM" id="SSF51735">
    <property type="entry name" value="NAD(P)-binding Rossmann-fold domains"/>
    <property type="match status" value="1"/>
</dbReference>